<dbReference type="PATRIC" id="fig|1300347.3.peg.1029"/>
<keyword evidence="1" id="KW-1133">Transmembrane helix</keyword>
<evidence type="ECO:0000313" key="4">
    <source>
        <dbReference type="Proteomes" id="UP000077868"/>
    </source>
</evidence>
<dbReference type="InterPro" id="IPR025698">
    <property type="entry name" value="2TM_dom"/>
</dbReference>
<feature type="domain" description="2TM" evidence="2">
    <location>
        <begin position="14"/>
        <end position="82"/>
    </location>
</feature>
<keyword evidence="1" id="KW-0472">Membrane</keyword>
<dbReference type="STRING" id="1300347.I601_1030"/>
<feature type="transmembrane region" description="Helical" evidence="1">
    <location>
        <begin position="30"/>
        <end position="46"/>
    </location>
</feature>
<dbReference type="Proteomes" id="UP000077868">
    <property type="component" value="Chromosome"/>
</dbReference>
<dbReference type="OrthoDB" id="5145586at2"/>
<protein>
    <recommendedName>
        <fullName evidence="2">2TM domain-containing protein</fullName>
    </recommendedName>
</protein>
<dbReference type="RefSeq" id="WP_068107084.1">
    <property type="nucleotide sequence ID" value="NZ_CP015079.1"/>
</dbReference>
<dbReference type="KEGG" id="ndk:I601_1030"/>
<reference evidence="3 4" key="1">
    <citation type="submission" date="2016-03" db="EMBL/GenBank/DDBJ databases">
        <title>Complete genome sequence of a soil Actinobacterium, Nocardioides dokdonensis FR1436.</title>
        <authorList>
            <person name="Kwon S.-K."/>
            <person name="Kim K."/>
            <person name="Kim J.F."/>
        </authorList>
    </citation>
    <scope>NUCLEOTIDE SEQUENCE [LARGE SCALE GENOMIC DNA]</scope>
    <source>
        <strain evidence="3 4">FR1436</strain>
    </source>
</reference>
<proteinExistence type="predicted"/>
<keyword evidence="1" id="KW-0812">Transmembrane</keyword>
<evidence type="ECO:0000313" key="3">
    <source>
        <dbReference type="EMBL" id="ANH37472.1"/>
    </source>
</evidence>
<sequence>MVEEHEPAESTLRERALIQLKKRRDFQTHVLVYILVNTLLVAIWAMSSPEAFFWPVFVILGWGIPVVINWWDVYVVKEPDEATIQQMMDRLQRKG</sequence>
<organism evidence="3 4">
    <name type="scientific">Nocardioides dokdonensis FR1436</name>
    <dbReference type="NCBI Taxonomy" id="1300347"/>
    <lineage>
        <taxon>Bacteria</taxon>
        <taxon>Bacillati</taxon>
        <taxon>Actinomycetota</taxon>
        <taxon>Actinomycetes</taxon>
        <taxon>Propionibacteriales</taxon>
        <taxon>Nocardioidaceae</taxon>
        <taxon>Nocardioides</taxon>
    </lineage>
</organism>
<accession>A0A1A9GII4</accession>
<dbReference type="EMBL" id="CP015079">
    <property type="protein sequence ID" value="ANH37472.1"/>
    <property type="molecule type" value="Genomic_DNA"/>
</dbReference>
<dbReference type="AlphaFoldDB" id="A0A1A9GII4"/>
<name>A0A1A9GII4_9ACTN</name>
<gene>
    <name evidence="3" type="ORF">I601_1030</name>
</gene>
<keyword evidence="4" id="KW-1185">Reference proteome</keyword>
<feature type="transmembrane region" description="Helical" evidence="1">
    <location>
        <begin position="52"/>
        <end position="71"/>
    </location>
</feature>
<dbReference type="Pfam" id="PF13239">
    <property type="entry name" value="2TM"/>
    <property type="match status" value="1"/>
</dbReference>
<evidence type="ECO:0000259" key="2">
    <source>
        <dbReference type="Pfam" id="PF13239"/>
    </source>
</evidence>
<evidence type="ECO:0000256" key="1">
    <source>
        <dbReference type="SAM" id="Phobius"/>
    </source>
</evidence>